<evidence type="ECO:0000256" key="1">
    <source>
        <dbReference type="ARBA" id="ARBA00006484"/>
    </source>
</evidence>
<dbReference type="SUPFAM" id="SSF51735">
    <property type="entry name" value="NAD(P)-binding Rossmann-fold domains"/>
    <property type="match status" value="1"/>
</dbReference>
<comment type="caution">
    <text evidence="3">The sequence shown here is derived from an EMBL/GenBank/DDBJ whole genome shotgun (WGS) entry which is preliminary data.</text>
</comment>
<organism evidence="3 4">
    <name type="scientific">Kineococcus gynurae</name>
    <dbReference type="NCBI Taxonomy" id="452979"/>
    <lineage>
        <taxon>Bacteria</taxon>
        <taxon>Bacillati</taxon>
        <taxon>Actinomycetota</taxon>
        <taxon>Actinomycetes</taxon>
        <taxon>Kineosporiales</taxon>
        <taxon>Kineosporiaceae</taxon>
        <taxon>Kineococcus</taxon>
    </lineage>
</organism>
<name>A0ABV5LWD8_9ACTN</name>
<dbReference type="PRINTS" id="PR00081">
    <property type="entry name" value="GDHRDH"/>
</dbReference>
<dbReference type="CDD" id="cd05233">
    <property type="entry name" value="SDR_c"/>
    <property type="match status" value="1"/>
</dbReference>
<dbReference type="Gene3D" id="3.40.50.720">
    <property type="entry name" value="NAD(P)-binding Rossmann-like Domain"/>
    <property type="match status" value="1"/>
</dbReference>
<protein>
    <submittedName>
        <fullName evidence="3">SDR family NAD(P)-dependent oxidoreductase</fullName>
    </submittedName>
</protein>
<evidence type="ECO:0000256" key="2">
    <source>
        <dbReference type="ARBA" id="ARBA00023002"/>
    </source>
</evidence>
<dbReference type="RefSeq" id="WP_380136997.1">
    <property type="nucleotide sequence ID" value="NZ_JBHLUI010000008.1"/>
</dbReference>
<dbReference type="Proteomes" id="UP001589748">
    <property type="component" value="Unassembled WGS sequence"/>
</dbReference>
<gene>
    <name evidence="3" type="ORF">ACFFVI_15620</name>
</gene>
<keyword evidence="2" id="KW-0560">Oxidoreductase</keyword>
<evidence type="ECO:0000313" key="3">
    <source>
        <dbReference type="EMBL" id="MFB9378397.1"/>
    </source>
</evidence>
<dbReference type="PANTHER" id="PTHR43669:SF3">
    <property type="entry name" value="ALCOHOL DEHYDROGENASE, PUTATIVE (AFU_ORTHOLOGUE AFUA_3G03445)-RELATED"/>
    <property type="match status" value="1"/>
</dbReference>
<reference evidence="3 4" key="1">
    <citation type="submission" date="2024-09" db="EMBL/GenBank/DDBJ databases">
        <authorList>
            <person name="Sun Q."/>
            <person name="Mori K."/>
        </authorList>
    </citation>
    <scope>NUCLEOTIDE SEQUENCE [LARGE SCALE GENOMIC DNA]</scope>
    <source>
        <strain evidence="3 4">TISTR 1856</strain>
    </source>
</reference>
<accession>A0ABV5LWD8</accession>
<dbReference type="EMBL" id="JBHMDM010000007">
    <property type="protein sequence ID" value="MFB9378397.1"/>
    <property type="molecule type" value="Genomic_DNA"/>
</dbReference>
<proteinExistence type="inferred from homology"/>
<dbReference type="PANTHER" id="PTHR43669">
    <property type="entry name" value="5-KETO-D-GLUCONATE 5-REDUCTASE"/>
    <property type="match status" value="1"/>
</dbReference>
<evidence type="ECO:0000313" key="4">
    <source>
        <dbReference type="Proteomes" id="UP001589748"/>
    </source>
</evidence>
<dbReference type="InterPro" id="IPR036291">
    <property type="entry name" value="NAD(P)-bd_dom_sf"/>
</dbReference>
<sequence>MDQAGIGHARGAGTAVVTGAGGGIGEALARAVAPLVDAVALADLDGTAVERVAASIGPAAGAHRVDVADPAQVEALAAAVPGVRWVFLNAGIVGEHVGAPWEVPPAEWRRVLDVNLGGVVNGLRSFVPRLLAAGGPAHVVVTASLAGAAVFGGGGAYGPSKHAVLAVARHAALALEGTPVRVHVLCPDLVRSGMSEQGREPAEIARRALDLVREDRFAWVPEEWTDAVREGAVRLGAGEWPLTPRPR</sequence>
<dbReference type="InterPro" id="IPR002347">
    <property type="entry name" value="SDR_fam"/>
</dbReference>
<keyword evidence="4" id="KW-1185">Reference proteome</keyword>
<dbReference type="Pfam" id="PF00106">
    <property type="entry name" value="adh_short"/>
    <property type="match status" value="1"/>
</dbReference>
<comment type="similarity">
    <text evidence="1">Belongs to the short-chain dehydrogenases/reductases (SDR) family.</text>
</comment>